<gene>
    <name evidence="3" type="ORF">ACFQO0_06230</name>
</gene>
<comment type="caution">
    <text evidence="3">The sequence shown here is derived from an EMBL/GenBank/DDBJ whole genome shotgun (WGS) entry which is preliminary data.</text>
</comment>
<dbReference type="PANTHER" id="PTHR30437:SF6">
    <property type="entry name" value="TRANSCRIPTION ELONGATION FACTOR GREB"/>
    <property type="match status" value="1"/>
</dbReference>
<dbReference type="PANTHER" id="PTHR30437">
    <property type="entry name" value="TRANSCRIPTION ELONGATION FACTOR GREA"/>
    <property type="match status" value="1"/>
</dbReference>
<dbReference type="InterPro" id="IPR018151">
    <property type="entry name" value="TF_GreA/GreB_CS"/>
</dbReference>
<dbReference type="Gene3D" id="1.10.287.180">
    <property type="entry name" value="Transcription elongation factor, GreA/GreB, N-terminal domain"/>
    <property type="match status" value="1"/>
</dbReference>
<dbReference type="InterPro" id="IPR036805">
    <property type="entry name" value="Tscrpt_elong_fac_GreA/B_N_sf"/>
</dbReference>
<dbReference type="Gene3D" id="3.10.50.30">
    <property type="entry name" value="Transcription elongation factor, GreA/GreB, C-terminal domain"/>
    <property type="match status" value="1"/>
</dbReference>
<proteinExistence type="predicted"/>
<dbReference type="InterPro" id="IPR001437">
    <property type="entry name" value="Tscrpt_elong_fac_GreA/B_C"/>
</dbReference>
<evidence type="ECO:0000313" key="3">
    <source>
        <dbReference type="EMBL" id="MFC7298027.1"/>
    </source>
</evidence>
<organism evidence="3 4">
    <name type="scientific">Herminiimonas aquatilis</name>
    <dbReference type="NCBI Taxonomy" id="345342"/>
    <lineage>
        <taxon>Bacteria</taxon>
        <taxon>Pseudomonadati</taxon>
        <taxon>Pseudomonadota</taxon>
        <taxon>Betaproteobacteria</taxon>
        <taxon>Burkholderiales</taxon>
        <taxon>Oxalobacteraceae</taxon>
        <taxon>Herminiimonas</taxon>
    </lineage>
</organism>
<dbReference type="RefSeq" id="WP_382233149.1">
    <property type="nucleotide sequence ID" value="NZ_JBHTCC010000001.1"/>
</dbReference>
<keyword evidence="1" id="KW-0175">Coiled coil</keyword>
<keyword evidence="4" id="KW-1185">Reference proteome</keyword>
<dbReference type="PROSITE" id="PS00830">
    <property type="entry name" value="GREAB_2"/>
    <property type="match status" value="1"/>
</dbReference>
<name>A0ABW2J3Q0_9BURK</name>
<accession>A0ABW2J3Q0</accession>
<evidence type="ECO:0000313" key="4">
    <source>
        <dbReference type="Proteomes" id="UP001596379"/>
    </source>
</evidence>
<sequence>MNKAFVKEGDDDLLSPLPEMPTGVRNYITHTGYQHMQTELRHLLDSLHSATLALADERSPDLDLIEGSAEQNIRELEQRIHYLQTRLDTAEIVNPAVHAGETQIFFGARVTYENERKESQTVTIVGLDELDPDQGKISWLSPVAQALLNAFEGDSVVLKSPAGDEKLHISTVLYPSQVELDADAAGPTNNGLE</sequence>
<feature type="domain" description="Transcription elongation factor GreA/GreB C-terminal" evidence="2">
    <location>
        <begin position="102"/>
        <end position="173"/>
    </location>
</feature>
<dbReference type="SUPFAM" id="SSF54534">
    <property type="entry name" value="FKBP-like"/>
    <property type="match status" value="1"/>
</dbReference>
<dbReference type="GO" id="GO:0003746">
    <property type="term" value="F:translation elongation factor activity"/>
    <property type="evidence" value="ECO:0007669"/>
    <property type="project" value="UniProtKB-KW"/>
</dbReference>
<evidence type="ECO:0000256" key="1">
    <source>
        <dbReference type="SAM" id="Coils"/>
    </source>
</evidence>
<protein>
    <submittedName>
        <fullName evidence="3">GreA/GreB family elongation factor</fullName>
    </submittedName>
</protein>
<feature type="coiled-coil region" evidence="1">
    <location>
        <begin position="66"/>
        <end position="93"/>
    </location>
</feature>
<dbReference type="InterPro" id="IPR023459">
    <property type="entry name" value="Tscrpt_elong_fac_GreA/B_fam"/>
</dbReference>
<dbReference type="SUPFAM" id="SSF46557">
    <property type="entry name" value="GreA transcript cleavage protein, N-terminal domain"/>
    <property type="match status" value="1"/>
</dbReference>
<dbReference type="Pfam" id="PF01272">
    <property type="entry name" value="GreA_GreB"/>
    <property type="match status" value="1"/>
</dbReference>
<keyword evidence="3" id="KW-0648">Protein biosynthesis</keyword>
<reference evidence="4" key="1">
    <citation type="journal article" date="2019" name="Int. J. Syst. Evol. Microbiol.">
        <title>The Global Catalogue of Microorganisms (GCM) 10K type strain sequencing project: providing services to taxonomists for standard genome sequencing and annotation.</title>
        <authorList>
            <consortium name="The Broad Institute Genomics Platform"/>
            <consortium name="The Broad Institute Genome Sequencing Center for Infectious Disease"/>
            <person name="Wu L."/>
            <person name="Ma J."/>
        </authorList>
    </citation>
    <scope>NUCLEOTIDE SEQUENCE [LARGE SCALE GENOMIC DNA]</scope>
    <source>
        <strain evidence="4">CCUG 36956</strain>
    </source>
</reference>
<dbReference type="Proteomes" id="UP001596379">
    <property type="component" value="Unassembled WGS sequence"/>
</dbReference>
<dbReference type="InterPro" id="IPR036953">
    <property type="entry name" value="GreA/GreB_C_sf"/>
</dbReference>
<dbReference type="EMBL" id="JBHTCC010000001">
    <property type="protein sequence ID" value="MFC7298027.1"/>
    <property type="molecule type" value="Genomic_DNA"/>
</dbReference>
<evidence type="ECO:0000259" key="2">
    <source>
        <dbReference type="Pfam" id="PF01272"/>
    </source>
</evidence>
<keyword evidence="3" id="KW-0251">Elongation factor</keyword>